<dbReference type="SUPFAM" id="SSF56801">
    <property type="entry name" value="Acetyl-CoA synthetase-like"/>
    <property type="match status" value="1"/>
</dbReference>
<dbReference type="RefSeq" id="WP_154621727.1">
    <property type="nucleotide sequence ID" value="NZ_VUNL01000020.1"/>
</dbReference>
<accession>A0A6I2V0T1</accession>
<organism evidence="2 3">
    <name type="scientific">Selenomonas montiformis</name>
    <dbReference type="NCBI Taxonomy" id="2652285"/>
    <lineage>
        <taxon>Bacteria</taxon>
        <taxon>Bacillati</taxon>
        <taxon>Bacillota</taxon>
        <taxon>Negativicutes</taxon>
        <taxon>Selenomonadales</taxon>
        <taxon>Selenomonadaceae</taxon>
        <taxon>Selenomonas</taxon>
    </lineage>
</organism>
<dbReference type="InterPro" id="IPR010071">
    <property type="entry name" value="AA_adenyl_dom"/>
</dbReference>
<dbReference type="Gene3D" id="3.30.300.30">
    <property type="match status" value="1"/>
</dbReference>
<comment type="caution">
    <text evidence="2">The sequence shown here is derived from an EMBL/GenBank/DDBJ whole genome shotgun (WGS) entry which is preliminary data.</text>
</comment>
<dbReference type="Pfam" id="PF00501">
    <property type="entry name" value="AMP-binding"/>
    <property type="match status" value="1"/>
</dbReference>
<dbReference type="PANTHER" id="PTHR45527">
    <property type="entry name" value="NONRIBOSOMAL PEPTIDE SYNTHETASE"/>
    <property type="match status" value="1"/>
</dbReference>
<dbReference type="AlphaFoldDB" id="A0A6I2V0T1"/>
<dbReference type="Gene3D" id="3.40.50.12780">
    <property type="entry name" value="N-terminal domain of ligase-like"/>
    <property type="match status" value="1"/>
</dbReference>
<dbReference type="Proteomes" id="UP000430222">
    <property type="component" value="Unassembled WGS sequence"/>
</dbReference>
<dbReference type="EMBL" id="VUNL01000020">
    <property type="protein sequence ID" value="MSV25960.1"/>
    <property type="molecule type" value="Genomic_DNA"/>
</dbReference>
<protein>
    <submittedName>
        <fullName evidence="2">Amino acid adenylation domain-containing protein</fullName>
    </submittedName>
</protein>
<feature type="domain" description="AMP-dependent synthetase/ligase" evidence="1">
    <location>
        <begin position="14"/>
        <end position="370"/>
    </location>
</feature>
<proteinExistence type="predicted"/>
<dbReference type="CDD" id="cd05930">
    <property type="entry name" value="A_NRPS"/>
    <property type="match status" value="1"/>
</dbReference>
<dbReference type="InterPro" id="IPR045851">
    <property type="entry name" value="AMP-bd_C_sf"/>
</dbReference>
<dbReference type="GO" id="GO:0031177">
    <property type="term" value="F:phosphopantetheine binding"/>
    <property type="evidence" value="ECO:0007669"/>
    <property type="project" value="TreeGrafter"/>
</dbReference>
<dbReference type="GO" id="GO:0043041">
    <property type="term" value="P:amino acid activation for nonribosomal peptide biosynthetic process"/>
    <property type="evidence" value="ECO:0007669"/>
    <property type="project" value="TreeGrafter"/>
</dbReference>
<gene>
    <name evidence="2" type="ORF">FYJ78_12455</name>
</gene>
<evidence type="ECO:0000313" key="3">
    <source>
        <dbReference type="Proteomes" id="UP000430222"/>
    </source>
</evidence>
<dbReference type="InterPro" id="IPR042099">
    <property type="entry name" value="ANL_N_sf"/>
</dbReference>
<dbReference type="InterPro" id="IPR000873">
    <property type="entry name" value="AMP-dep_synth/lig_dom"/>
</dbReference>
<dbReference type="GO" id="GO:0044550">
    <property type="term" value="P:secondary metabolite biosynthetic process"/>
    <property type="evidence" value="ECO:0007669"/>
    <property type="project" value="TreeGrafter"/>
</dbReference>
<keyword evidence="3" id="KW-1185">Reference proteome</keyword>
<dbReference type="NCBIfam" id="TIGR01733">
    <property type="entry name" value="AA-adenyl-dom"/>
    <property type="match status" value="1"/>
</dbReference>
<dbReference type="GO" id="GO:0005737">
    <property type="term" value="C:cytoplasm"/>
    <property type="evidence" value="ECO:0007669"/>
    <property type="project" value="TreeGrafter"/>
</dbReference>
<dbReference type="PANTHER" id="PTHR45527:SF1">
    <property type="entry name" value="FATTY ACID SYNTHASE"/>
    <property type="match status" value="1"/>
</dbReference>
<name>A0A6I2V0T1_9FIRM</name>
<sequence length="510" mass="58292">MGERLMKCLITDYFDEVAAKYPDDVAFVDRKREISFRQLQAEAFKVATAVIDSGCFKMPVMIYMDKSSDCIASFLGTTYSGNFYSPIDTKMPVSRIKKIVDTLQPAVVITHASQKEKVSEFAPHALILIYEEMMSQVVGNENSVRAVTQRVVDTDVLYALFTSGSTGTPKGVLINQRNVIDYVNWLMANYDMGEDTVIANEAPFYFDLSVQDVYLPILGGCKTVLINQRLLASPVRVWKEMIKYQVNTLFWIPSMLSLYANMDILAHVDKLPFKDILFCGEVMPVKQLNYWRKYYPETKFVNLYGPTECTVACTYYDINRDFADDDILPIGKPCANVDAMIIDENDKLVKEPGVEGELCIRGTTVGLGYFRNPEKTAQVFIQNPTHQDYPEVVYRTGDLVTYNERHELMYIGRRDFQVKRRGYRIELGEIEAVASSLPEVTYNCCLYKADTQDLVFVYTGDIAVDELKQKLAIRLQEYMVPTVFYKRETMRFNLNGKIDRLALGKEYGLN</sequence>
<evidence type="ECO:0000313" key="2">
    <source>
        <dbReference type="EMBL" id="MSV25960.1"/>
    </source>
</evidence>
<evidence type="ECO:0000259" key="1">
    <source>
        <dbReference type="Pfam" id="PF00501"/>
    </source>
</evidence>
<reference evidence="2 3" key="1">
    <citation type="submission" date="2019-08" db="EMBL/GenBank/DDBJ databases">
        <title>In-depth cultivation of the pig gut microbiome towards novel bacterial diversity and tailored functional studies.</title>
        <authorList>
            <person name="Wylensek D."/>
            <person name="Hitch T.C.A."/>
            <person name="Clavel T."/>
        </authorList>
    </citation>
    <scope>NUCLEOTIDE SEQUENCE [LARGE SCALE GENOMIC DNA]</scope>
    <source>
        <strain evidence="3">WCA-380-WT-3B3</strain>
    </source>
</reference>